<reference evidence="1 2" key="1">
    <citation type="submission" date="2016-10" db="EMBL/GenBank/DDBJ databases">
        <authorList>
            <person name="Varghese N."/>
            <person name="Submissions S."/>
        </authorList>
    </citation>
    <scope>NUCLEOTIDE SEQUENCE [LARGE SCALE GENOMIC DNA]</scope>
    <source>
        <strain evidence="1 2">DSM 2373</strain>
    </source>
</reference>
<dbReference type="EMBL" id="FNFT01000001">
    <property type="protein sequence ID" value="SDJ83021.1"/>
    <property type="molecule type" value="Genomic_DNA"/>
</dbReference>
<evidence type="ECO:0000313" key="1">
    <source>
        <dbReference type="EMBL" id="SDJ83021.1"/>
    </source>
</evidence>
<gene>
    <name evidence="1" type="ORF">SAMN04488571_101151</name>
</gene>
<dbReference type="STRING" id="2200.GCA_001571405_00896"/>
<organism evidence="1 2">
    <name type="scientific">Methanoculleus thermophilus</name>
    <dbReference type="NCBI Taxonomy" id="2200"/>
    <lineage>
        <taxon>Archaea</taxon>
        <taxon>Methanobacteriati</taxon>
        <taxon>Methanobacteriota</taxon>
        <taxon>Stenosarchaea group</taxon>
        <taxon>Methanomicrobia</taxon>
        <taxon>Methanomicrobiales</taxon>
        <taxon>Methanomicrobiaceae</taxon>
        <taxon>Methanoculleus</taxon>
    </lineage>
</organism>
<accession>A0A1G8WXU2</accession>
<proteinExistence type="predicted"/>
<dbReference type="Proteomes" id="UP000326500">
    <property type="component" value="Unassembled WGS sequence"/>
</dbReference>
<dbReference type="AlphaFoldDB" id="A0A1G8WXU2"/>
<name>A0A1G8WXU2_9EURY</name>
<keyword evidence="2" id="KW-1185">Reference proteome</keyword>
<evidence type="ECO:0000313" key="2">
    <source>
        <dbReference type="Proteomes" id="UP000326500"/>
    </source>
</evidence>
<protein>
    <submittedName>
        <fullName evidence="1">Uncharacterized protein</fullName>
    </submittedName>
</protein>
<sequence>MKQKKMFGACAAAALVCMAVIPVSVENELCAVTIDGGSL</sequence>